<evidence type="ECO:0000256" key="1">
    <source>
        <dbReference type="SAM" id="MobiDB-lite"/>
    </source>
</evidence>
<organism evidence="2 3">
    <name type="scientific">Gigaspora margarita</name>
    <dbReference type="NCBI Taxonomy" id="4874"/>
    <lineage>
        <taxon>Eukaryota</taxon>
        <taxon>Fungi</taxon>
        <taxon>Fungi incertae sedis</taxon>
        <taxon>Mucoromycota</taxon>
        <taxon>Glomeromycotina</taxon>
        <taxon>Glomeromycetes</taxon>
        <taxon>Diversisporales</taxon>
        <taxon>Gigasporaceae</taxon>
        <taxon>Gigaspora</taxon>
    </lineage>
</organism>
<feature type="compositionally biased region" description="Low complexity" evidence="1">
    <location>
        <begin position="158"/>
        <end position="173"/>
    </location>
</feature>
<dbReference type="EMBL" id="CAJVQB010007619">
    <property type="protein sequence ID" value="CAG8706278.1"/>
    <property type="molecule type" value="Genomic_DNA"/>
</dbReference>
<protein>
    <submittedName>
        <fullName evidence="2">18102_t:CDS:1</fullName>
    </submittedName>
</protein>
<proteinExistence type="predicted"/>
<comment type="caution">
    <text evidence="2">The sequence shown here is derived from an EMBL/GenBank/DDBJ whole genome shotgun (WGS) entry which is preliminary data.</text>
</comment>
<evidence type="ECO:0000313" key="2">
    <source>
        <dbReference type="EMBL" id="CAG8706278.1"/>
    </source>
</evidence>
<reference evidence="2 3" key="1">
    <citation type="submission" date="2021-06" db="EMBL/GenBank/DDBJ databases">
        <authorList>
            <person name="Kallberg Y."/>
            <person name="Tangrot J."/>
            <person name="Rosling A."/>
        </authorList>
    </citation>
    <scope>NUCLEOTIDE SEQUENCE [LARGE SCALE GENOMIC DNA]</scope>
    <source>
        <strain evidence="2 3">120-4 pot B 10/14</strain>
    </source>
</reference>
<feature type="region of interest" description="Disordered" evidence="1">
    <location>
        <begin position="145"/>
        <end position="180"/>
    </location>
</feature>
<name>A0ABN7V0E4_GIGMA</name>
<gene>
    <name evidence="2" type="ORF">GMARGA_LOCUS12462</name>
</gene>
<evidence type="ECO:0000313" key="3">
    <source>
        <dbReference type="Proteomes" id="UP000789901"/>
    </source>
</evidence>
<dbReference type="Proteomes" id="UP000789901">
    <property type="component" value="Unassembled WGS sequence"/>
</dbReference>
<keyword evidence="3" id="KW-1185">Reference proteome</keyword>
<accession>A0ABN7V0E4</accession>
<sequence length="180" mass="20814">MWKEIESKLEEIEVEKLGFDHPLCYDSLKPIVDISEDFRKMFSEWNSPEILQEITYRLLDTLTINEGTYVCDVLSPLLDIVMNDLPVNTDVWIEWIGYLETGRPESTSDKQSRDHKKLNRISKDSIDSIRKPELRVTIYKILNTKDNEDSSDSDETKSTVSTPPSTPRSSTVVHSHHSQE</sequence>